<accession>A0A5B8L260</accession>
<dbReference type="Pfam" id="PF02594">
    <property type="entry name" value="DUF167"/>
    <property type="match status" value="1"/>
</dbReference>
<sequence>MADGFLRQREDCVEIAVRLTPRGGTDAIEGVAEDSSGRQYLKARVRAVPEKGAANAALARLLASRLGIGISRVEIISGATARLKTVRISGDARDLSQALAELAR</sequence>
<evidence type="ECO:0000256" key="1">
    <source>
        <dbReference type="ARBA" id="ARBA00010364"/>
    </source>
</evidence>
<name>A0A5B8L260_9HYPH</name>
<gene>
    <name evidence="3" type="ORF">FQ775_16090</name>
</gene>
<proteinExistence type="inferred from homology"/>
<protein>
    <recommendedName>
        <fullName evidence="2">UPF0235 protein FQ775_16090</fullName>
    </recommendedName>
</protein>
<evidence type="ECO:0000313" key="4">
    <source>
        <dbReference type="Proteomes" id="UP000321389"/>
    </source>
</evidence>
<dbReference type="EMBL" id="CP042301">
    <property type="protein sequence ID" value="QDZ01772.1"/>
    <property type="molecule type" value="Genomic_DNA"/>
</dbReference>
<dbReference type="Proteomes" id="UP000321389">
    <property type="component" value="Chromosome"/>
</dbReference>
<dbReference type="SMART" id="SM01152">
    <property type="entry name" value="DUF167"/>
    <property type="match status" value="1"/>
</dbReference>
<dbReference type="InterPro" id="IPR036591">
    <property type="entry name" value="YggU-like_sf"/>
</dbReference>
<dbReference type="HAMAP" id="MF_00634">
    <property type="entry name" value="UPF0235"/>
    <property type="match status" value="1"/>
</dbReference>
<dbReference type="SUPFAM" id="SSF69786">
    <property type="entry name" value="YggU-like"/>
    <property type="match status" value="1"/>
</dbReference>
<keyword evidence="4" id="KW-1185">Reference proteome</keyword>
<dbReference type="NCBIfam" id="TIGR00251">
    <property type="entry name" value="DUF167 family protein"/>
    <property type="match status" value="1"/>
</dbReference>
<dbReference type="OrthoDB" id="9801972at2"/>
<dbReference type="AlphaFoldDB" id="A0A5B8L260"/>
<dbReference type="RefSeq" id="WP_146300413.1">
    <property type="nucleotide sequence ID" value="NZ_CP042301.2"/>
</dbReference>
<organism evidence="3 4">
    <name type="scientific">Nitratireductor mangrovi</name>
    <dbReference type="NCBI Taxonomy" id="2599600"/>
    <lineage>
        <taxon>Bacteria</taxon>
        <taxon>Pseudomonadati</taxon>
        <taxon>Pseudomonadota</taxon>
        <taxon>Alphaproteobacteria</taxon>
        <taxon>Hyphomicrobiales</taxon>
        <taxon>Phyllobacteriaceae</taxon>
        <taxon>Nitratireductor</taxon>
    </lineage>
</organism>
<evidence type="ECO:0000256" key="2">
    <source>
        <dbReference type="HAMAP-Rule" id="MF_00634"/>
    </source>
</evidence>
<evidence type="ECO:0000313" key="3">
    <source>
        <dbReference type="EMBL" id="QDZ01772.1"/>
    </source>
</evidence>
<comment type="similarity">
    <text evidence="1 2">Belongs to the UPF0235 family.</text>
</comment>
<dbReference type="Gene3D" id="3.30.1200.10">
    <property type="entry name" value="YggU-like"/>
    <property type="match status" value="1"/>
</dbReference>
<dbReference type="NCBIfam" id="NF002348">
    <property type="entry name" value="PRK01310.1"/>
    <property type="match status" value="1"/>
</dbReference>
<dbReference type="KEGG" id="niy:FQ775_16090"/>
<dbReference type="InterPro" id="IPR003746">
    <property type="entry name" value="DUF167"/>
</dbReference>
<reference evidence="3" key="1">
    <citation type="submission" date="2020-04" db="EMBL/GenBank/DDBJ databases">
        <title>Nitratireductor sp. nov. isolated from mangrove soil.</title>
        <authorList>
            <person name="Ye Y."/>
        </authorList>
    </citation>
    <scope>NUCLEOTIDE SEQUENCE</scope>
    <source>
        <strain evidence="3">SY7</strain>
    </source>
</reference>